<dbReference type="InterPro" id="IPR004108">
    <property type="entry name" value="Fe_hydrogenase_lsu_C"/>
</dbReference>
<dbReference type="RefSeq" id="WP_186502098.1">
    <property type="nucleotide sequence ID" value="NZ_JACOGK010000004.1"/>
</dbReference>
<dbReference type="InterPro" id="IPR050340">
    <property type="entry name" value="Cytosolic_Fe-S_CAF"/>
</dbReference>
<evidence type="ECO:0000313" key="7">
    <source>
        <dbReference type="Proteomes" id="UP000606870"/>
    </source>
</evidence>
<evidence type="ECO:0000313" key="6">
    <source>
        <dbReference type="EMBL" id="MBC3536037.1"/>
    </source>
</evidence>
<keyword evidence="7" id="KW-1185">Reference proteome</keyword>
<dbReference type="Gene3D" id="4.10.260.20">
    <property type="entry name" value="Iron hydrogenase, small subunit"/>
    <property type="match status" value="1"/>
</dbReference>
<protein>
    <submittedName>
        <fullName evidence="6">Iron hydrogenase small subunit</fullName>
    </submittedName>
</protein>
<dbReference type="InterPro" id="IPR036991">
    <property type="entry name" value="Fe_hydrogenase_ssu_sf"/>
</dbReference>
<feature type="region of interest" description="Disordered" evidence="4">
    <location>
        <begin position="464"/>
        <end position="492"/>
    </location>
</feature>
<dbReference type="SMART" id="SM00902">
    <property type="entry name" value="Fe_hyd_SSU"/>
    <property type="match status" value="1"/>
</dbReference>
<evidence type="ECO:0000256" key="1">
    <source>
        <dbReference type="ARBA" id="ARBA00022723"/>
    </source>
</evidence>
<dbReference type="SUPFAM" id="SSF54862">
    <property type="entry name" value="4Fe-4S ferredoxins"/>
    <property type="match status" value="1"/>
</dbReference>
<accession>A0ABR6VFI4</accession>
<comment type="caution">
    <text evidence="6">The sequence shown here is derived from an EMBL/GenBank/DDBJ whole genome shotgun (WGS) entry which is preliminary data.</text>
</comment>
<dbReference type="Pfam" id="PF02906">
    <property type="entry name" value="Fe_hyd_lg_C"/>
    <property type="match status" value="1"/>
</dbReference>
<feature type="domain" description="4Fe-4S ferredoxin-type" evidence="5">
    <location>
        <begin position="52"/>
        <end position="82"/>
    </location>
</feature>
<proteinExistence type="predicted"/>
<dbReference type="PANTHER" id="PTHR11615">
    <property type="entry name" value="NITRATE, FORMATE, IRON DEHYDROGENASE"/>
    <property type="match status" value="1"/>
</dbReference>
<keyword evidence="2" id="KW-0408">Iron</keyword>
<dbReference type="Pfam" id="PF12837">
    <property type="entry name" value="Fer4_6"/>
    <property type="match status" value="1"/>
</dbReference>
<dbReference type="PROSITE" id="PS00198">
    <property type="entry name" value="4FE4S_FER_1"/>
    <property type="match status" value="1"/>
</dbReference>
<keyword evidence="1" id="KW-0479">Metal-binding</keyword>
<keyword evidence="3" id="KW-0411">Iron-sulfur</keyword>
<dbReference type="Gene3D" id="3.40.50.1780">
    <property type="match status" value="1"/>
</dbReference>
<dbReference type="PROSITE" id="PS51379">
    <property type="entry name" value="4FE4S_FER_2"/>
    <property type="match status" value="2"/>
</dbReference>
<evidence type="ECO:0000256" key="2">
    <source>
        <dbReference type="ARBA" id="ARBA00023004"/>
    </source>
</evidence>
<dbReference type="InterPro" id="IPR017900">
    <property type="entry name" value="4Fe4S_Fe_S_CS"/>
</dbReference>
<evidence type="ECO:0000256" key="3">
    <source>
        <dbReference type="ARBA" id="ARBA00023014"/>
    </source>
</evidence>
<dbReference type="Gene3D" id="3.40.950.10">
    <property type="entry name" value="Fe-only Hydrogenase (Larger Subunit), Chain L, domain 3"/>
    <property type="match status" value="1"/>
</dbReference>
<organism evidence="6 7">
    <name type="scientific">Megasphaera hominis</name>
    <dbReference type="NCBI Taxonomy" id="159836"/>
    <lineage>
        <taxon>Bacteria</taxon>
        <taxon>Bacillati</taxon>
        <taxon>Bacillota</taxon>
        <taxon>Negativicutes</taxon>
        <taxon>Veillonellales</taxon>
        <taxon>Veillonellaceae</taxon>
        <taxon>Megasphaera</taxon>
    </lineage>
</organism>
<dbReference type="Gene3D" id="3.30.70.20">
    <property type="match status" value="1"/>
</dbReference>
<name>A0ABR6VFI4_9FIRM</name>
<dbReference type="NCBIfam" id="TIGR02512">
    <property type="entry name" value="FeFe_hydrog_A"/>
    <property type="match status" value="1"/>
</dbReference>
<dbReference type="InterPro" id="IPR009016">
    <property type="entry name" value="Fe_hydrogenase"/>
</dbReference>
<evidence type="ECO:0000256" key="4">
    <source>
        <dbReference type="SAM" id="MobiDB-lite"/>
    </source>
</evidence>
<dbReference type="InterPro" id="IPR017896">
    <property type="entry name" value="4Fe4S_Fe-S-bd"/>
</dbReference>
<evidence type="ECO:0000259" key="5">
    <source>
        <dbReference type="PROSITE" id="PS51379"/>
    </source>
</evidence>
<reference evidence="6 7" key="1">
    <citation type="submission" date="2020-08" db="EMBL/GenBank/DDBJ databases">
        <authorList>
            <person name="Liu C."/>
            <person name="Sun Q."/>
        </authorList>
    </citation>
    <scope>NUCLEOTIDE SEQUENCE [LARGE SCALE GENOMIC DNA]</scope>
    <source>
        <strain evidence="6 7">NSJ-59</strain>
    </source>
</reference>
<dbReference type="Pfam" id="PF02256">
    <property type="entry name" value="Fe_hyd_SSU"/>
    <property type="match status" value="1"/>
</dbReference>
<dbReference type="Proteomes" id="UP000606870">
    <property type="component" value="Unassembled WGS sequence"/>
</dbReference>
<dbReference type="EMBL" id="JACOGK010000004">
    <property type="protein sequence ID" value="MBC3536037.1"/>
    <property type="molecule type" value="Genomic_DNA"/>
</dbReference>
<feature type="domain" description="4Fe-4S ferredoxin-type" evidence="5">
    <location>
        <begin position="22"/>
        <end position="51"/>
    </location>
</feature>
<dbReference type="InterPro" id="IPR003149">
    <property type="entry name" value="Fe_hydrogenase_ssu"/>
</dbReference>
<dbReference type="SUPFAM" id="SSF53920">
    <property type="entry name" value="Fe-only hydrogenase"/>
    <property type="match status" value="1"/>
</dbReference>
<dbReference type="InterPro" id="IPR013352">
    <property type="entry name" value="Fe_hydrogenase_subset"/>
</dbReference>
<gene>
    <name evidence="6" type="ORF">H8J70_02030</name>
</gene>
<sequence length="492" mass="54590">MPEFQSRFKEIQRRVPIDEHNFSIQFDETKCKNCTLCRRTCAATQTVMDYYYLPSTNDMPICVHCGQCAAVCPFGAITEVSDVDKVKAAIADPSKVVMIQTAPAVRVGLGEAFGMDPGTFVEGKMVAALKKLGADYVFDTDFGADLTIMEEAMELLHRLQSEEIPIPQFTSCCPAWVEFLETYYPDLMPHLSSTKSPISILSAVMKTWFVKQQNLDPKDVVIVDVAPCTAKKAEIRRPELNASAAYWNQEDLRDTDISITTRELAEWIKSEGIDFDQLEDDHFDKVFGESTGGGRIFGNSGGVMEAALRAAYYFFTGRKAPADFIPFEPVRGLEGVKKATVVFGHFVIHVAAISGLGNARKFLDELVAAGNFEDYSFIEVMACPGGCIGGGGQPKVKLPQVKKVQQARMDSLYKSDVEAEYKASWENPEIQDLYKQFLGEPLSETAEMMLHTYFTDRSDDLGEMKHVTPVTNPMSPSYKPPVDAPADADKKE</sequence>